<dbReference type="InterPro" id="IPR007096">
    <property type="entry name" value="RNA-dir_Rpol_cat_phage"/>
</dbReference>
<keyword evidence="2 11" id="KW-0696">RNA-directed RNA polymerase</keyword>
<evidence type="ECO:0000256" key="6">
    <source>
        <dbReference type="ARBA" id="ARBA00022953"/>
    </source>
</evidence>
<proteinExistence type="predicted"/>
<feature type="domain" description="RdRp catalytic" evidence="10">
    <location>
        <begin position="331"/>
        <end position="475"/>
    </location>
</feature>
<organism evidence="11">
    <name type="scientific">Leviviridae sp</name>
    <dbReference type="NCBI Taxonomy" id="2027243"/>
    <lineage>
        <taxon>Viruses</taxon>
        <taxon>Riboviria</taxon>
        <taxon>Orthornavirae</taxon>
        <taxon>Lenarviricota</taxon>
        <taxon>Leviviricetes</taxon>
        <taxon>Norzivirales</taxon>
        <taxon>Fiersviridae</taxon>
    </lineage>
</organism>
<dbReference type="Pfam" id="PF03431">
    <property type="entry name" value="RNA_replicase_B"/>
    <property type="match status" value="1"/>
</dbReference>
<accession>A0A514D8G1</accession>
<evidence type="ECO:0000256" key="7">
    <source>
        <dbReference type="ARBA" id="ARBA00030248"/>
    </source>
</evidence>
<evidence type="ECO:0000259" key="10">
    <source>
        <dbReference type="PROSITE" id="PS50522"/>
    </source>
</evidence>
<keyword evidence="3" id="KW-0808">Transferase</keyword>
<feature type="binding site" evidence="9">
    <location>
        <position position="444"/>
    </location>
    <ligand>
        <name>Mg(2+)</name>
        <dbReference type="ChEBI" id="CHEBI:18420"/>
        <label>2</label>
    </ligand>
</feature>
<dbReference type="InterPro" id="IPR005093">
    <property type="entry name" value="RNArep_beta"/>
</dbReference>
<name>A0A514D8G1_9VIRU</name>
<protein>
    <recommendedName>
        <fullName evidence="1">RNA-directed RNA polymerase</fullName>
        <ecNumber evidence="1">2.7.7.48</ecNumber>
    </recommendedName>
    <alternativeName>
        <fullName evidence="7">RNA replicase beta chain</fullName>
    </alternativeName>
</protein>
<keyword evidence="9" id="KW-0460">Magnesium</keyword>
<reference evidence="11" key="1">
    <citation type="submission" date="2019-05" db="EMBL/GenBank/DDBJ databases">
        <title>Metatranscriptomic reconstruction reveals RNA viruses with the potential to shape carbon cycling in soil.</title>
        <authorList>
            <person name="Starr E.P."/>
            <person name="Nuccio E."/>
            <person name="Pett-Ridge J."/>
            <person name="Banfield J.F."/>
            <person name="Firestone M.K."/>
        </authorList>
    </citation>
    <scope>NUCLEOTIDE SEQUENCE</scope>
    <source>
        <strain evidence="11">H1_Bulk_29_scaffold_308</strain>
    </source>
</reference>
<dbReference type="EMBL" id="MN035118">
    <property type="protein sequence ID" value="QDH89915.1"/>
    <property type="molecule type" value="Genomic_RNA"/>
</dbReference>
<sequence length="640" mass="72534">MKSPIDLLRVLLTDCGQRCHVSTDRDFKRIAGRLKHEGFSFLGITLASFGKDFQKDLDRGFVSPDSYAGFSRRAGLPELFRGFLENVFQPGDGLLRPDPCVDCIRSVRQITLMWAKMKSATTPQREAAAFNQYIEREKNVRTVALRILEDAMFSESDVSDSLSSVRKWRTSKEVWSSSALRRFQNMSQRLFGPALSAIDLSVYRGEVVPRHGPGSVADSLSGNQKWAGDIWDEQLEHVFPISEYFYSSYARYLESEVSHTPSRTPLPVKVIAVPKTHDKPRIIAMEPAGKMYLQQGIMALFEKVYDSPTIHGSENNSYHFINYRSQLPNQQMATRGSRDGSLATLDLSEASDSVSYLLVHAMLRNFPHLYEAVDATRSRNADVPGHGIIPISKFASMGSALCFPIEAMVFCTVVFLGIEEHLRRPITSKDIKSLRGDVRIYGDDIIIPVEYTSSVVSSLELYGFSVNKHKSFWGFNFRESCGQDAFRGEDVNVIRFRKEIPTQRRQAEEIISFVSLRNQLYKAGYWYTVRELDKSIEKLIPFPATKEGSPGLGKISFTGYESQRWDDSLQRPLVKAAVPVYKKRNSPLDGDRGLVKWFFYKRLPGSDNPLSKDHLLYAGRPVAVDIKHRWVHPDYGMDGP</sequence>
<dbReference type="GO" id="GO:0000166">
    <property type="term" value="F:nucleotide binding"/>
    <property type="evidence" value="ECO:0007669"/>
    <property type="project" value="UniProtKB-KW"/>
</dbReference>
<evidence type="ECO:0000256" key="3">
    <source>
        <dbReference type="ARBA" id="ARBA00022679"/>
    </source>
</evidence>
<dbReference type="GO" id="GO:0046872">
    <property type="term" value="F:metal ion binding"/>
    <property type="evidence" value="ECO:0007669"/>
    <property type="project" value="UniProtKB-KW"/>
</dbReference>
<evidence type="ECO:0000256" key="4">
    <source>
        <dbReference type="ARBA" id="ARBA00022695"/>
    </source>
</evidence>
<gene>
    <name evidence="11" type="ORF">H1Bulk29308_000001</name>
</gene>
<comment type="catalytic activity">
    <reaction evidence="8">
        <text>RNA(n) + a ribonucleoside 5'-triphosphate = RNA(n+1) + diphosphate</text>
        <dbReference type="Rhea" id="RHEA:21248"/>
        <dbReference type="Rhea" id="RHEA-COMP:14527"/>
        <dbReference type="Rhea" id="RHEA-COMP:17342"/>
        <dbReference type="ChEBI" id="CHEBI:33019"/>
        <dbReference type="ChEBI" id="CHEBI:61557"/>
        <dbReference type="ChEBI" id="CHEBI:140395"/>
        <dbReference type="EC" id="2.7.7.48"/>
    </reaction>
</comment>
<dbReference type="GO" id="GO:0003968">
    <property type="term" value="F:RNA-directed RNA polymerase activity"/>
    <property type="evidence" value="ECO:0007669"/>
    <property type="project" value="UniProtKB-KW"/>
</dbReference>
<dbReference type="GO" id="GO:0039694">
    <property type="term" value="P:viral RNA genome replication"/>
    <property type="evidence" value="ECO:0007669"/>
    <property type="project" value="InterPro"/>
</dbReference>
<keyword evidence="4" id="KW-0548">Nucleotidyltransferase</keyword>
<evidence type="ECO:0000256" key="9">
    <source>
        <dbReference type="PIRSR" id="PIRSR605093-1"/>
    </source>
</evidence>
<evidence type="ECO:0000256" key="8">
    <source>
        <dbReference type="ARBA" id="ARBA00048744"/>
    </source>
</evidence>
<evidence type="ECO:0000313" key="11">
    <source>
        <dbReference type="EMBL" id="QDH89915.1"/>
    </source>
</evidence>
<dbReference type="EC" id="2.7.7.48" evidence="1"/>
<keyword evidence="5" id="KW-0547">Nucleotide-binding</keyword>
<keyword evidence="6" id="KW-0693">Viral RNA replication</keyword>
<evidence type="ECO:0000256" key="1">
    <source>
        <dbReference type="ARBA" id="ARBA00012494"/>
    </source>
</evidence>
<feature type="binding site" evidence="9">
    <location>
        <position position="346"/>
    </location>
    <ligand>
        <name>Mg(2+)</name>
        <dbReference type="ChEBI" id="CHEBI:18420"/>
        <label>2</label>
    </ligand>
</feature>
<evidence type="ECO:0000256" key="2">
    <source>
        <dbReference type="ARBA" id="ARBA00022484"/>
    </source>
</evidence>
<keyword evidence="9" id="KW-0479">Metal-binding</keyword>
<evidence type="ECO:0000256" key="5">
    <source>
        <dbReference type="ARBA" id="ARBA00022741"/>
    </source>
</evidence>
<comment type="cofactor">
    <cofactor evidence="9">
        <name>Mg(2+)</name>
        <dbReference type="ChEBI" id="CHEBI:18420"/>
    </cofactor>
    <text evidence="9">Binds 2 Mg(2+) per subunit.</text>
</comment>
<dbReference type="PROSITE" id="PS50522">
    <property type="entry name" value="RDRP_PHAGE"/>
    <property type="match status" value="1"/>
</dbReference>
<feature type="binding site" evidence="9">
    <location>
        <position position="443"/>
    </location>
    <ligand>
        <name>Mg(2+)</name>
        <dbReference type="ChEBI" id="CHEBI:18420"/>
        <label>2</label>
    </ligand>
</feature>